<sequence length="505" mass="56661">MATSDPHAVVFPFPTQGHINPLSFLAKLLLDAGIDVTFVHSQTTYSMLQKRLQTELVTEEESCDRSSARSRRSSNLYVEVIQDDVPTNNDGTRVGSSLALFMSSIPTMQKNFESLLQRLMNDGRRPSCIISDSFLPWTQDVAAQFRIPRIEFWSSTATVYSMGFSIPKLLSEGHVPLPPEANMELTIDIAPGVGPCRRADFFYDIMHETVTSSKFHFLQDAFSRGRESQRVVVHSMHHLEEDVIEALRKEGIPMDPIGPLLDIQIDRGASSKVTHYKELDLRSLLEEDEHCMEWLDLQTKASVIYVSFGSNAKISSKEMLELALGLEDSQHPFLLVVRPDLVPNMPALSIFPDNFIERNDGRAWISSWVPQSAVLAHPSIGGFLSHCGWNSVMESLCMGVPLIGCPHDSEQNTNMKCLLDWKAGIAVDSNQPQVKIKRELVATAIRTLMNEPEGIIVKRRIMELKEAARFAIQIGQSRTNLEKLVDDIKKMALGEYPNFLHTSPL</sequence>
<dbReference type="AlphaFoldDB" id="A0A8T2QL72"/>
<dbReference type="Pfam" id="PF00201">
    <property type="entry name" value="UDPGT"/>
    <property type="match status" value="1"/>
</dbReference>
<dbReference type="PANTHER" id="PTHR11926:SF774">
    <property type="entry name" value="UDP-GLYCOSYLTRANSFERASE 85A1-RELATED"/>
    <property type="match status" value="1"/>
</dbReference>
<dbReference type="InterPro" id="IPR035595">
    <property type="entry name" value="UDP_glycos_trans_CS"/>
</dbReference>
<dbReference type="OrthoDB" id="5835829at2759"/>
<organism evidence="5 6">
    <name type="scientific">Ceratopteris richardii</name>
    <name type="common">Triangle waterfern</name>
    <dbReference type="NCBI Taxonomy" id="49495"/>
    <lineage>
        <taxon>Eukaryota</taxon>
        <taxon>Viridiplantae</taxon>
        <taxon>Streptophyta</taxon>
        <taxon>Embryophyta</taxon>
        <taxon>Tracheophyta</taxon>
        <taxon>Polypodiopsida</taxon>
        <taxon>Polypodiidae</taxon>
        <taxon>Polypodiales</taxon>
        <taxon>Pteridineae</taxon>
        <taxon>Pteridaceae</taxon>
        <taxon>Parkerioideae</taxon>
        <taxon>Ceratopteris</taxon>
    </lineage>
</organism>
<dbReference type="SUPFAM" id="SSF53756">
    <property type="entry name" value="UDP-Glycosyltransferase/glycogen phosphorylase"/>
    <property type="match status" value="1"/>
</dbReference>
<protein>
    <recommendedName>
        <fullName evidence="4">Glycosyltransferase</fullName>
        <ecNumber evidence="4">2.4.1.-</ecNumber>
    </recommendedName>
</protein>
<evidence type="ECO:0000256" key="2">
    <source>
        <dbReference type="ARBA" id="ARBA00022679"/>
    </source>
</evidence>
<dbReference type="PROSITE" id="PS00375">
    <property type="entry name" value="UDPGT"/>
    <property type="match status" value="1"/>
</dbReference>
<comment type="similarity">
    <text evidence="1 3">Belongs to the UDP-glycosyltransferase family.</text>
</comment>
<dbReference type="GO" id="GO:0080043">
    <property type="term" value="F:quercetin 3-O-glucosyltransferase activity"/>
    <property type="evidence" value="ECO:0007669"/>
    <property type="project" value="TreeGrafter"/>
</dbReference>
<dbReference type="FunFam" id="3.40.50.2000:FF:000037">
    <property type="entry name" value="Glycosyltransferase"/>
    <property type="match status" value="1"/>
</dbReference>
<keyword evidence="3" id="KW-0328">Glycosyltransferase</keyword>
<dbReference type="CDD" id="cd03784">
    <property type="entry name" value="GT1_Gtf-like"/>
    <property type="match status" value="1"/>
</dbReference>
<keyword evidence="6" id="KW-1185">Reference proteome</keyword>
<dbReference type="InterPro" id="IPR002213">
    <property type="entry name" value="UDP_glucos_trans"/>
</dbReference>
<accession>A0A8T2QL72</accession>
<gene>
    <name evidence="5" type="ORF">KP509_34G053500</name>
</gene>
<proteinExistence type="inferred from homology"/>
<dbReference type="Gene3D" id="3.40.50.2000">
    <property type="entry name" value="Glycogen Phosphorylase B"/>
    <property type="match status" value="2"/>
</dbReference>
<dbReference type="EMBL" id="CM035439">
    <property type="protein sequence ID" value="KAH7284408.1"/>
    <property type="molecule type" value="Genomic_DNA"/>
</dbReference>
<keyword evidence="2 3" id="KW-0808">Transferase</keyword>
<evidence type="ECO:0000256" key="4">
    <source>
        <dbReference type="RuleBase" id="RU362057"/>
    </source>
</evidence>
<reference evidence="5" key="1">
    <citation type="submission" date="2021-08" db="EMBL/GenBank/DDBJ databases">
        <title>WGS assembly of Ceratopteris richardii.</title>
        <authorList>
            <person name="Marchant D.B."/>
            <person name="Chen G."/>
            <person name="Jenkins J."/>
            <person name="Shu S."/>
            <person name="Leebens-Mack J."/>
            <person name="Grimwood J."/>
            <person name="Schmutz J."/>
            <person name="Soltis P."/>
            <person name="Soltis D."/>
            <person name="Chen Z.-H."/>
        </authorList>
    </citation>
    <scope>NUCLEOTIDE SEQUENCE</scope>
    <source>
        <strain evidence="5">Whitten #5841</strain>
        <tissue evidence="5">Leaf</tissue>
    </source>
</reference>
<name>A0A8T2QL72_CERRI</name>
<evidence type="ECO:0000256" key="3">
    <source>
        <dbReference type="RuleBase" id="RU003718"/>
    </source>
</evidence>
<evidence type="ECO:0000313" key="6">
    <source>
        <dbReference type="Proteomes" id="UP000825935"/>
    </source>
</evidence>
<comment type="caution">
    <text evidence="5">The sequence shown here is derived from an EMBL/GenBank/DDBJ whole genome shotgun (WGS) entry which is preliminary data.</text>
</comment>
<dbReference type="Proteomes" id="UP000825935">
    <property type="component" value="Chromosome 34"/>
</dbReference>
<dbReference type="PANTHER" id="PTHR11926">
    <property type="entry name" value="GLUCOSYL/GLUCURONOSYL TRANSFERASES"/>
    <property type="match status" value="1"/>
</dbReference>
<dbReference type="GO" id="GO:0080044">
    <property type="term" value="F:quercetin 7-O-glucosyltransferase activity"/>
    <property type="evidence" value="ECO:0007669"/>
    <property type="project" value="TreeGrafter"/>
</dbReference>
<evidence type="ECO:0000313" key="5">
    <source>
        <dbReference type="EMBL" id="KAH7284408.1"/>
    </source>
</evidence>
<evidence type="ECO:0000256" key="1">
    <source>
        <dbReference type="ARBA" id="ARBA00009995"/>
    </source>
</evidence>
<dbReference type="OMA" id="RECEQNT"/>
<dbReference type="EC" id="2.4.1.-" evidence="4"/>